<evidence type="ECO:0000313" key="1">
    <source>
        <dbReference type="EMBL" id="PIL19428.1"/>
    </source>
</evidence>
<evidence type="ECO:0000313" key="2">
    <source>
        <dbReference type="Proteomes" id="UP000231259"/>
    </source>
</evidence>
<dbReference type="InterPro" id="IPR021848">
    <property type="entry name" value="HODM_asu-like"/>
</dbReference>
<dbReference type="Pfam" id="PF11927">
    <property type="entry name" value="HODM_asu-like"/>
    <property type="match status" value="1"/>
</dbReference>
<dbReference type="Proteomes" id="UP000231259">
    <property type="component" value="Unassembled WGS sequence"/>
</dbReference>
<organism evidence="1 2">
    <name type="scientific">Puniceibacterium antarcticum</name>
    <dbReference type="NCBI Taxonomy" id="1206336"/>
    <lineage>
        <taxon>Bacteria</taxon>
        <taxon>Pseudomonadati</taxon>
        <taxon>Pseudomonadota</taxon>
        <taxon>Alphaproteobacteria</taxon>
        <taxon>Rhodobacterales</taxon>
        <taxon>Paracoccaceae</taxon>
        <taxon>Puniceibacterium</taxon>
    </lineage>
</organism>
<reference evidence="1 2" key="1">
    <citation type="submission" date="2013-09" db="EMBL/GenBank/DDBJ databases">
        <title>Genome sequencing of Phaeobacter antarcticus sp. nov. SM1211.</title>
        <authorList>
            <person name="Zhang X.-Y."/>
            <person name="Liu C."/>
            <person name="Chen X.-L."/>
            <person name="Xie B.-B."/>
            <person name="Qin Q.-L."/>
            <person name="Rong J.-C."/>
            <person name="Zhang Y.-Z."/>
        </authorList>
    </citation>
    <scope>NUCLEOTIDE SEQUENCE [LARGE SCALE GENOMIC DNA]</scope>
    <source>
        <strain evidence="1 2">SM1211</strain>
    </source>
</reference>
<name>A0A2G8REA0_9RHOB</name>
<proteinExistence type="predicted"/>
<evidence type="ECO:0008006" key="3">
    <source>
        <dbReference type="Google" id="ProtNLM"/>
    </source>
</evidence>
<keyword evidence="2" id="KW-1185">Reference proteome</keyword>
<dbReference type="EMBL" id="AWWI01000100">
    <property type="protein sequence ID" value="PIL19428.1"/>
    <property type="molecule type" value="Genomic_DNA"/>
</dbReference>
<protein>
    <recommendedName>
        <fullName evidence="3">DUF3445 domain-containing protein</fullName>
    </recommendedName>
</protein>
<dbReference type="AlphaFoldDB" id="A0A2G8REA0"/>
<comment type="caution">
    <text evidence="1">The sequence shown here is derived from an EMBL/GenBank/DDBJ whole genome shotgun (WGS) entry which is preliminary data.</text>
</comment>
<gene>
    <name evidence="1" type="ORF">P775_14910</name>
</gene>
<sequence length="267" mass="29566">MCETEGAALSGGRAFGYFEHMILQSQLPYDARQERALPGVRPLEGDWLLVDDAYAAQMAERARLIEKDAAAVHALDESARAAAEELLDTVLAALPEGFVQDGGEVTRPDGVRVALDHSNPLITLGHLVQEDLCLMLPRDDVHVLAGAILCFPSGWRLAEKFNHPMVAIHDPVPSYDADIAKRVQRLFHGLQVGRPIWRFNRLWDSDPTLHKPGPRVPRPSNAAEVAPYFRSERQCLLRLPVSRAVVFSIHTYVVLRSVVSEGDRVSA</sequence>
<accession>A0A2G8REA0</accession>